<feature type="disulfide bond" evidence="4">
    <location>
        <begin position="28"/>
        <end position="54"/>
    </location>
</feature>
<feature type="signal peptide" evidence="5">
    <location>
        <begin position="1"/>
        <end position="21"/>
    </location>
</feature>
<reference evidence="7 8" key="1">
    <citation type="journal article" date="2011" name="Nature">
        <title>A high-resolution map of human evolutionary constraint using 29 mammals.</title>
        <authorList>
            <person name="Lindblad-Toh K."/>
            <person name="Garber M."/>
            <person name="Zuk O."/>
            <person name="Lin M.F."/>
            <person name="Parker B.J."/>
            <person name="Washietl S."/>
            <person name="Kheradpour P."/>
            <person name="Ernst J."/>
            <person name="Jordan G."/>
            <person name="Mauceli E."/>
            <person name="Ward L.D."/>
            <person name="Lowe C.B."/>
            <person name="Holloway A.K."/>
            <person name="Clamp M."/>
            <person name="Gnerre S."/>
            <person name="Alfoldi J."/>
            <person name="Beal K."/>
            <person name="Chang J."/>
            <person name="Clawson H."/>
            <person name="Cuff J."/>
            <person name="Di Palma F."/>
            <person name="Fitzgerald S."/>
            <person name="Flicek P."/>
            <person name="Guttman M."/>
            <person name="Hubisz M.J."/>
            <person name="Jaffe D.B."/>
            <person name="Jungreis I."/>
            <person name="Kent W.J."/>
            <person name="Kostka D."/>
            <person name="Lara M."/>
            <person name="Martins A.L."/>
            <person name="Massingham T."/>
            <person name="Moltke I."/>
            <person name="Raney B.J."/>
            <person name="Rasmussen M.D."/>
            <person name="Robinson J."/>
            <person name="Stark A."/>
            <person name="Vilella A.J."/>
            <person name="Wen J."/>
            <person name="Xie X."/>
            <person name="Zody M.C."/>
            <person name="Baldwin J."/>
            <person name="Bloom T."/>
            <person name="Chin C.W."/>
            <person name="Heiman D."/>
            <person name="Nicol R."/>
            <person name="Nusbaum C."/>
            <person name="Young S."/>
            <person name="Wilkinson J."/>
            <person name="Worley K.C."/>
            <person name="Kovar C.L."/>
            <person name="Muzny D.M."/>
            <person name="Gibbs R.A."/>
            <person name="Cree A."/>
            <person name="Dihn H.H."/>
            <person name="Fowler G."/>
            <person name="Jhangiani S."/>
            <person name="Joshi V."/>
            <person name="Lee S."/>
            <person name="Lewis L.R."/>
            <person name="Nazareth L.V."/>
            <person name="Okwuonu G."/>
            <person name="Santibanez J."/>
            <person name="Warren W.C."/>
            <person name="Mardis E.R."/>
            <person name="Weinstock G.M."/>
            <person name="Wilson R.K."/>
            <person name="Delehaunty K."/>
            <person name="Dooling D."/>
            <person name="Fronik C."/>
            <person name="Fulton L."/>
            <person name="Fulton B."/>
            <person name="Graves T."/>
            <person name="Minx P."/>
            <person name="Sodergren E."/>
            <person name="Birney E."/>
            <person name="Margulies E.H."/>
            <person name="Herrero J."/>
            <person name="Green E.D."/>
            <person name="Haussler D."/>
            <person name="Siepel A."/>
            <person name="Goldman N."/>
            <person name="Pollard K.S."/>
            <person name="Pedersen J.S."/>
            <person name="Lander E.S."/>
            <person name="Kellis M."/>
        </authorList>
    </citation>
    <scope>NUCLEOTIDE SEQUENCE [LARGE SCALE GENOMIC DNA]</scope>
    <source>
        <strain evidence="8">Thorbecke</strain>
    </source>
</reference>
<reference evidence="7" key="3">
    <citation type="submission" date="2025-09" db="UniProtKB">
        <authorList>
            <consortium name="Ensembl"/>
        </authorList>
    </citation>
    <scope>IDENTIFICATION</scope>
    <source>
        <strain evidence="7">Thorbecke</strain>
    </source>
</reference>
<dbReference type="Proteomes" id="UP000001811">
    <property type="component" value="Unplaced"/>
</dbReference>
<dbReference type="STRING" id="9986.ENSOCUP00000009143"/>
<reference evidence="7" key="2">
    <citation type="submission" date="2025-08" db="UniProtKB">
        <authorList>
            <consortium name="Ensembl"/>
        </authorList>
    </citation>
    <scope>IDENTIFICATION</scope>
    <source>
        <strain evidence="7">Thorbecke</strain>
    </source>
</reference>
<dbReference type="InterPro" id="IPR000519">
    <property type="entry name" value="P_trefoil_dom"/>
</dbReference>
<keyword evidence="2" id="KW-0964">Secreted</keyword>
<keyword evidence="3 4" id="KW-1015">Disulfide bond</keyword>
<sequence length="80" mass="8781">MPRTVACVLLMALMLALGSLAQDQEETCDMAPRERRNCGYPGVTEAECRSKGCCFNRSIPGYPWCFYPMAIDNPAEGTAT</sequence>
<dbReference type="FunCoup" id="G1SZM9">
    <property type="interactions" value="27"/>
</dbReference>
<feature type="chain" id="PRO_5023879024" evidence="5">
    <location>
        <begin position="22"/>
        <end position="80"/>
    </location>
</feature>
<protein>
    <submittedName>
        <fullName evidence="7">Trefoil factor 1</fullName>
    </submittedName>
</protein>
<dbReference type="GeneTree" id="ENSGT00940000162623"/>
<dbReference type="InParanoid" id="G1SZM9"/>
<gene>
    <name evidence="7" type="primary">TFF1</name>
</gene>
<dbReference type="PRINTS" id="PR00680">
    <property type="entry name" value="PTREFOIL"/>
</dbReference>
<evidence type="ECO:0000313" key="7">
    <source>
        <dbReference type="Ensembl" id="ENSOCUP00000009143.4"/>
    </source>
</evidence>
<dbReference type="SUPFAM" id="SSF57492">
    <property type="entry name" value="Trefoil"/>
    <property type="match status" value="1"/>
</dbReference>
<dbReference type="GO" id="GO:0005615">
    <property type="term" value="C:extracellular space"/>
    <property type="evidence" value="ECO:0007669"/>
    <property type="project" value="TreeGrafter"/>
</dbReference>
<dbReference type="PaxDb" id="9986-ENSOCUP00000009143"/>
<dbReference type="SMR" id="G1SZM9"/>
<proteinExistence type="predicted"/>
<keyword evidence="5" id="KW-0732">Signal</keyword>
<dbReference type="SMART" id="SM00018">
    <property type="entry name" value="PD"/>
    <property type="match status" value="1"/>
</dbReference>
<dbReference type="InterPro" id="IPR044913">
    <property type="entry name" value="P_trefoil_dom_sf"/>
</dbReference>
<dbReference type="Gene3D" id="4.10.110.10">
    <property type="entry name" value="Spasmolytic Protein, domain 1"/>
    <property type="match status" value="1"/>
</dbReference>
<dbReference type="eggNOG" id="ENOG502S00P">
    <property type="taxonomic scope" value="Eukaryota"/>
</dbReference>
<dbReference type="GO" id="GO:0030277">
    <property type="term" value="P:maintenance of gastrointestinal epithelium"/>
    <property type="evidence" value="ECO:0007669"/>
    <property type="project" value="TreeGrafter"/>
</dbReference>
<evidence type="ECO:0000259" key="6">
    <source>
        <dbReference type="PROSITE" id="PS51448"/>
    </source>
</evidence>
<evidence type="ECO:0000256" key="3">
    <source>
        <dbReference type="ARBA" id="ARBA00023157"/>
    </source>
</evidence>
<name>G1SZM9_RABIT</name>
<evidence type="ECO:0000313" key="8">
    <source>
        <dbReference type="Proteomes" id="UP000001811"/>
    </source>
</evidence>
<comment type="subcellular location">
    <subcellularLocation>
        <location evidence="1">Secreted</location>
    </subcellularLocation>
</comment>
<dbReference type="CDD" id="cd00111">
    <property type="entry name" value="Trefoil"/>
    <property type="match status" value="1"/>
</dbReference>
<keyword evidence="8" id="KW-1185">Reference proteome</keyword>
<evidence type="ECO:0000256" key="5">
    <source>
        <dbReference type="SAM" id="SignalP"/>
    </source>
</evidence>
<accession>G1SZM9</accession>
<dbReference type="FunFam" id="4.10.110.10:FF:000006">
    <property type="entry name" value="Trefoil factor 1"/>
    <property type="match status" value="1"/>
</dbReference>
<feature type="disulfide bond" evidence="4">
    <location>
        <begin position="38"/>
        <end position="53"/>
    </location>
</feature>
<evidence type="ECO:0000256" key="2">
    <source>
        <dbReference type="ARBA" id="ARBA00022525"/>
    </source>
</evidence>
<organism evidence="7 8">
    <name type="scientific">Oryctolagus cuniculus</name>
    <name type="common">Rabbit</name>
    <dbReference type="NCBI Taxonomy" id="9986"/>
    <lineage>
        <taxon>Eukaryota</taxon>
        <taxon>Metazoa</taxon>
        <taxon>Chordata</taxon>
        <taxon>Craniata</taxon>
        <taxon>Vertebrata</taxon>
        <taxon>Euteleostomi</taxon>
        <taxon>Mammalia</taxon>
        <taxon>Eutheria</taxon>
        <taxon>Euarchontoglires</taxon>
        <taxon>Glires</taxon>
        <taxon>Lagomorpha</taxon>
        <taxon>Leporidae</taxon>
        <taxon>Oryctolagus</taxon>
    </lineage>
</organism>
<evidence type="ECO:0000256" key="4">
    <source>
        <dbReference type="PROSITE-ProRule" id="PRU00779"/>
    </source>
</evidence>
<dbReference type="PROSITE" id="PS51448">
    <property type="entry name" value="P_TREFOIL_2"/>
    <property type="match status" value="1"/>
</dbReference>
<dbReference type="PANTHER" id="PTHR13826:SF18">
    <property type="entry name" value="TREFOIL FACTOR 1"/>
    <property type="match status" value="1"/>
</dbReference>
<dbReference type="Ensembl" id="ENSOCUT00000010607.4">
    <property type="protein sequence ID" value="ENSOCUP00000009143.4"/>
    <property type="gene ID" value="ENSOCUG00000010608.4"/>
</dbReference>
<dbReference type="InterPro" id="IPR017994">
    <property type="entry name" value="P_trefoil_chordata"/>
</dbReference>
<feature type="disulfide bond" evidence="4">
    <location>
        <begin position="48"/>
        <end position="65"/>
    </location>
</feature>
<dbReference type="AlphaFoldDB" id="G1SZM9"/>
<feature type="domain" description="P-type" evidence="6">
    <location>
        <begin position="26"/>
        <end position="69"/>
    </location>
</feature>
<dbReference type="PROSITE" id="PS00025">
    <property type="entry name" value="P_TREFOIL_1"/>
    <property type="match status" value="1"/>
</dbReference>
<dbReference type="Bgee" id="ENSOCUG00000010608">
    <property type="expression patterns" value="Expressed in blood and 5 other cell types or tissues"/>
</dbReference>
<dbReference type="PANTHER" id="PTHR13826">
    <property type="entry name" value="INTESTINAL TREFOIL FACTOR-RELATED"/>
    <property type="match status" value="1"/>
</dbReference>
<evidence type="ECO:0000256" key="1">
    <source>
        <dbReference type="ARBA" id="ARBA00004613"/>
    </source>
</evidence>
<dbReference type="HOGENOM" id="CLU_179440_1_0_1"/>
<dbReference type="InterPro" id="IPR017957">
    <property type="entry name" value="P_trefoil_CS"/>
</dbReference>
<dbReference type="Pfam" id="PF00088">
    <property type="entry name" value="Trefoil"/>
    <property type="match status" value="1"/>
</dbReference>